<feature type="compositionally biased region" description="Polar residues" evidence="1">
    <location>
        <begin position="588"/>
        <end position="625"/>
    </location>
</feature>
<dbReference type="NCBIfam" id="TIGR00426">
    <property type="entry name" value="competence protein ComEA helix-hairpin-helix repeat region"/>
    <property type="match status" value="1"/>
</dbReference>
<gene>
    <name evidence="3" type="ORF">A3A13_01275</name>
</gene>
<dbReference type="GO" id="GO:0016788">
    <property type="term" value="F:hydrolase activity, acting on ester bonds"/>
    <property type="evidence" value="ECO:0007669"/>
    <property type="project" value="InterPro"/>
</dbReference>
<accession>A0A1F8GJ23</accession>
<dbReference type="GO" id="GO:0006281">
    <property type="term" value="P:DNA repair"/>
    <property type="evidence" value="ECO:0007669"/>
    <property type="project" value="InterPro"/>
</dbReference>
<proteinExistence type="predicted"/>
<dbReference type="InterPro" id="IPR004509">
    <property type="entry name" value="Competence_ComEA_HhH"/>
</dbReference>
<dbReference type="Pfam" id="PF00932">
    <property type="entry name" value="LTD"/>
    <property type="match status" value="1"/>
</dbReference>
<dbReference type="SUPFAM" id="SSF48537">
    <property type="entry name" value="Phospholipase C/P1 nuclease"/>
    <property type="match status" value="1"/>
</dbReference>
<evidence type="ECO:0000256" key="1">
    <source>
        <dbReference type="SAM" id="MobiDB-lite"/>
    </source>
</evidence>
<dbReference type="GO" id="GO:0003677">
    <property type="term" value="F:DNA binding"/>
    <property type="evidence" value="ECO:0007669"/>
    <property type="project" value="InterPro"/>
</dbReference>
<dbReference type="Gene3D" id="1.10.150.280">
    <property type="entry name" value="AF1531-like domain"/>
    <property type="match status" value="1"/>
</dbReference>
<feature type="compositionally biased region" description="Pro residues" evidence="1">
    <location>
        <begin position="427"/>
        <end position="443"/>
    </location>
</feature>
<evidence type="ECO:0000313" key="4">
    <source>
        <dbReference type="Proteomes" id="UP000178911"/>
    </source>
</evidence>
<dbReference type="PANTHER" id="PTHR21180">
    <property type="entry name" value="ENDONUCLEASE/EXONUCLEASE/PHOSPHATASE FAMILY DOMAIN-CONTAINING PROTEIN 1"/>
    <property type="match status" value="1"/>
</dbReference>
<dbReference type="SMART" id="SM00278">
    <property type="entry name" value="HhH1"/>
    <property type="match status" value="2"/>
</dbReference>
<dbReference type="InterPro" id="IPR051675">
    <property type="entry name" value="Endo/Exo/Phosphatase_dom_1"/>
</dbReference>
<dbReference type="PANTHER" id="PTHR21180:SF32">
    <property type="entry name" value="ENDONUCLEASE_EXONUCLEASE_PHOSPHATASE FAMILY DOMAIN-CONTAINING PROTEIN 1"/>
    <property type="match status" value="1"/>
</dbReference>
<name>A0A1F8GJ23_9BACT</name>
<protein>
    <recommendedName>
        <fullName evidence="2">LTD domain-containing protein</fullName>
    </recommendedName>
</protein>
<dbReference type="InterPro" id="IPR018391">
    <property type="entry name" value="PQQ_b-propeller_rpt"/>
</dbReference>
<dbReference type="Proteomes" id="UP000178911">
    <property type="component" value="Unassembled WGS sequence"/>
</dbReference>
<dbReference type="EMBL" id="MGKJ01000010">
    <property type="protein sequence ID" value="OGN24686.1"/>
    <property type="molecule type" value="Genomic_DNA"/>
</dbReference>
<dbReference type="STRING" id="1802695.A3A13_01275"/>
<dbReference type="SUPFAM" id="SSF74853">
    <property type="entry name" value="Lamin A/C globular tail domain"/>
    <property type="match status" value="1"/>
</dbReference>
<dbReference type="SMART" id="SM00564">
    <property type="entry name" value="PQQ"/>
    <property type="match status" value="5"/>
</dbReference>
<comment type="caution">
    <text evidence="3">The sequence shown here is derived from an EMBL/GenBank/DDBJ whole genome shotgun (WGS) entry which is preliminary data.</text>
</comment>
<dbReference type="GO" id="GO:0015627">
    <property type="term" value="C:type II protein secretion system complex"/>
    <property type="evidence" value="ECO:0007669"/>
    <property type="project" value="TreeGrafter"/>
</dbReference>
<dbReference type="InterPro" id="IPR001322">
    <property type="entry name" value="Lamin_tail_dom"/>
</dbReference>
<feature type="compositionally biased region" description="Pro residues" evidence="1">
    <location>
        <begin position="646"/>
        <end position="659"/>
    </location>
</feature>
<dbReference type="AlphaFoldDB" id="A0A1F8GJ23"/>
<feature type="compositionally biased region" description="Gly residues" evidence="1">
    <location>
        <begin position="628"/>
        <end position="640"/>
    </location>
</feature>
<evidence type="ECO:0000313" key="3">
    <source>
        <dbReference type="EMBL" id="OGN24686.1"/>
    </source>
</evidence>
<feature type="region of interest" description="Disordered" evidence="1">
    <location>
        <begin position="368"/>
        <end position="449"/>
    </location>
</feature>
<dbReference type="Gene3D" id="2.40.128.630">
    <property type="match status" value="2"/>
</dbReference>
<dbReference type="Gene3D" id="2.60.40.1260">
    <property type="entry name" value="Lamin Tail domain"/>
    <property type="match status" value="1"/>
</dbReference>
<reference evidence="3 4" key="1">
    <citation type="journal article" date="2016" name="Nat. Commun.">
        <title>Thousands of microbial genomes shed light on interconnected biogeochemical processes in an aquifer system.</title>
        <authorList>
            <person name="Anantharaman K."/>
            <person name="Brown C.T."/>
            <person name="Hug L.A."/>
            <person name="Sharon I."/>
            <person name="Castelle C.J."/>
            <person name="Probst A.J."/>
            <person name="Thomas B.C."/>
            <person name="Singh A."/>
            <person name="Wilkins M.J."/>
            <person name="Karaoz U."/>
            <person name="Brodie E.L."/>
            <person name="Williams K.H."/>
            <person name="Hubbard S.S."/>
            <person name="Banfield J.F."/>
        </authorList>
    </citation>
    <scope>NUCLEOTIDE SEQUENCE [LARGE SCALE GENOMIC DNA]</scope>
</reference>
<sequence>MENRRFINHKFILGGALLSVLLVLVNASPIFAYSQNTTHPALTDEIANFYNLSFTDKTITQEEKQWLIKGSIDEDDGGRFFSHFYDPVYDRGLQSVFTAGVPTFSSKKWAFGGTQKDFYNSQMTGYAAISGADSIHDFSYDRAIQDYAKGDKQRAFIAFGHVLHLLEDAGVPDHTRNDPHPPVLDLGSPYEHEMAKWNPDNFQVVSRLVRNREKPVVLSDIGSYLDRVANYSNNNFFSRDTISNREYIKPSINNLKRIRVNGTERLFVTNQDKNGADFPIAFVQEEKDGNINFYVYSSEIGSYILDGYWERLSKEVVISGAGALKLFLEEAEIAKKEYLAKQEQKKPSFWAQIASLFGFGGNNSDELAELGTSSTSDANDELATPDIKPLPVVTNNGDSGDAKGDNKMSPSLSPLVSPKPSMSPKLSPSPTPTPPKTPTPSPTPKLSAAKTLGRVVVNEIAWAGTSASATDEWVELYNTENTPVDISSWQLVSTDDSPDIIFPEGTIIQANSYFLIERTDDNTISDTTADLAVSFGQGGLSNTGEIVRLFDSAGAVVDVVGGAGEAWYFGDSISKNSMERIDPMKAGNNASNWKNFSGTPTNKDASGNSINGTPKTSNSTAIQVVTSTGGGGGSGSGGGSSSSTPTPIPSPSVTPSPSPEPEEESSTEKININTANKEELMSLPGIGEVKSQAIIDYRTTNGPFAQIEDIQNVSGIGPVTFNNIKDLITVGDVASKPSVVTNLIAAHGSPTITATWTAPDPGDYNTASLSYDLRYSSTSFSDAASESWWSVAIQVASSSLPSVGIKGAQQGISFNVVPEYGLTLYLALRTKVIHSPTCDVGHADKCSGISNVATVSFPTALDHGAWAMFGKDQFHTSFADVVGPGLTATVSWEFNELESGYIVSQPVADADGNIYFGATDGSSHKLIKLNKNGVKQWEYETYVSIGTPAVLSDGTVYFGRIGAGGVLAFTALASDGSDKWDYVDTSTVLTFTVSSKGEPHLTYTSGTDKLAVLNADGSIKTPFPISASGLSGFAPVVLDDGIMIVAGKVSGNQFFTTYSSDSAQLWQVSYAGANGSTPANPSYDKATGITYSAAGPKLFNIPSDGSILNSSSIAPWDYSAATMVAISSDTLYVGFNSPSFASGSQVFALNKSDLAAKWPAPFQADGLLNAQLAVDGAGNVYFSTQNGKLFSVDNTGNQRWAINSGSNSTISPALTEHGLVWGYGGRVVLAK</sequence>
<dbReference type="SUPFAM" id="SSF47781">
    <property type="entry name" value="RuvA domain 2-like"/>
    <property type="match status" value="1"/>
</dbReference>
<dbReference type="InterPro" id="IPR036415">
    <property type="entry name" value="Lamin_tail_dom_sf"/>
</dbReference>
<feature type="domain" description="LTD" evidence="2">
    <location>
        <begin position="441"/>
        <end position="564"/>
    </location>
</feature>
<feature type="region of interest" description="Disordered" evidence="1">
    <location>
        <begin position="585"/>
        <end position="669"/>
    </location>
</feature>
<feature type="compositionally biased region" description="Low complexity" evidence="1">
    <location>
        <begin position="407"/>
        <end position="426"/>
    </location>
</feature>
<organism evidence="3 4">
    <name type="scientific">Candidatus Yanofskybacteria bacterium RIFCSPLOWO2_01_FULL_43_22</name>
    <dbReference type="NCBI Taxonomy" id="1802695"/>
    <lineage>
        <taxon>Bacteria</taxon>
        <taxon>Candidatus Yanofskyibacteriota</taxon>
    </lineage>
</organism>
<dbReference type="InterPro" id="IPR011047">
    <property type="entry name" value="Quinoprotein_ADH-like_sf"/>
</dbReference>
<dbReference type="GO" id="GO:0015628">
    <property type="term" value="P:protein secretion by the type II secretion system"/>
    <property type="evidence" value="ECO:0007669"/>
    <property type="project" value="TreeGrafter"/>
</dbReference>
<dbReference type="InterPro" id="IPR010994">
    <property type="entry name" value="RuvA_2-like"/>
</dbReference>
<dbReference type="SUPFAM" id="SSF50998">
    <property type="entry name" value="Quinoprotein alcohol dehydrogenase-like"/>
    <property type="match status" value="1"/>
</dbReference>
<dbReference type="InterPro" id="IPR003583">
    <property type="entry name" value="Hlx-hairpin-Hlx_DNA-bd_motif"/>
</dbReference>
<dbReference type="PROSITE" id="PS51841">
    <property type="entry name" value="LTD"/>
    <property type="match status" value="1"/>
</dbReference>
<dbReference type="Gene3D" id="1.10.575.10">
    <property type="entry name" value="P1 Nuclease"/>
    <property type="match status" value="1"/>
</dbReference>
<evidence type="ECO:0000259" key="2">
    <source>
        <dbReference type="PROSITE" id="PS51841"/>
    </source>
</evidence>
<dbReference type="InterPro" id="IPR008947">
    <property type="entry name" value="PLipase_C/P1_nuclease_dom_sf"/>
</dbReference>
<dbReference type="Pfam" id="PF12836">
    <property type="entry name" value="HHH_3"/>
    <property type="match status" value="1"/>
</dbReference>